<dbReference type="STRING" id="1305675.BFG57_11190"/>
<dbReference type="RefSeq" id="WP_069716171.1">
    <property type="nucleotide sequence ID" value="NZ_MJEH01000009.1"/>
</dbReference>
<dbReference type="Pfam" id="PF12833">
    <property type="entry name" value="HTH_18"/>
    <property type="match status" value="1"/>
</dbReference>
<evidence type="ECO:0000256" key="1">
    <source>
        <dbReference type="ARBA" id="ARBA00023015"/>
    </source>
</evidence>
<dbReference type="SUPFAM" id="SSF51215">
    <property type="entry name" value="Regulatory protein AraC"/>
    <property type="match status" value="1"/>
</dbReference>
<evidence type="ECO:0000259" key="4">
    <source>
        <dbReference type="PROSITE" id="PS01124"/>
    </source>
</evidence>
<dbReference type="Gene3D" id="1.10.10.60">
    <property type="entry name" value="Homeodomain-like"/>
    <property type="match status" value="2"/>
</dbReference>
<dbReference type="OrthoDB" id="9799319at2"/>
<accession>A0A1E5LI33</accession>
<dbReference type="Proteomes" id="UP000095209">
    <property type="component" value="Unassembled WGS sequence"/>
</dbReference>
<gene>
    <name evidence="5" type="ORF">BFG57_11190</name>
</gene>
<evidence type="ECO:0000313" key="6">
    <source>
        <dbReference type="Proteomes" id="UP000095209"/>
    </source>
</evidence>
<keyword evidence="6" id="KW-1185">Reference proteome</keyword>
<name>A0A1E5LI33_9BACI</name>
<dbReference type="InterPro" id="IPR013096">
    <property type="entry name" value="Cupin_2"/>
</dbReference>
<evidence type="ECO:0000313" key="5">
    <source>
        <dbReference type="EMBL" id="OEH93743.1"/>
    </source>
</evidence>
<evidence type="ECO:0000256" key="2">
    <source>
        <dbReference type="ARBA" id="ARBA00023125"/>
    </source>
</evidence>
<sequence>MEITVNLDYTGMLLFDLQTGEADETHTHDHFQLSIPLSGELLTYHNHKTQKLKKTQSLLVPPGDIHQHEAHQERKEIMLVSFYEDIIKRTYQKQTGETLHSIDFAYIQPTSQKILNKARTIMQNVAFNGLDVASNLEEELTYIILDETIGSHTKRWNASKRETSNLATPIVDTIKEYIRTHYQNDITLDTLALQMNMSKYHLHRIFSASVGMTPNEYIHRVRLEQATHLLNKHSYDITQVAYEVGYRSISTFNRSFKKVYHQTPSQYMK</sequence>
<dbReference type="SMART" id="SM00342">
    <property type="entry name" value="HTH_ARAC"/>
    <property type="match status" value="1"/>
</dbReference>
<dbReference type="AlphaFoldDB" id="A0A1E5LI33"/>
<keyword evidence="2" id="KW-0238">DNA-binding</keyword>
<dbReference type="PANTHER" id="PTHR43280">
    <property type="entry name" value="ARAC-FAMILY TRANSCRIPTIONAL REGULATOR"/>
    <property type="match status" value="1"/>
</dbReference>
<evidence type="ECO:0000256" key="3">
    <source>
        <dbReference type="ARBA" id="ARBA00023163"/>
    </source>
</evidence>
<dbReference type="GO" id="GO:0003700">
    <property type="term" value="F:DNA-binding transcription factor activity"/>
    <property type="evidence" value="ECO:0007669"/>
    <property type="project" value="InterPro"/>
</dbReference>
<dbReference type="PANTHER" id="PTHR43280:SF28">
    <property type="entry name" value="HTH-TYPE TRANSCRIPTIONAL ACTIVATOR RHAS"/>
    <property type="match status" value="1"/>
</dbReference>
<dbReference type="PRINTS" id="PR00032">
    <property type="entry name" value="HTHARAC"/>
</dbReference>
<protein>
    <recommendedName>
        <fullName evidence="4">HTH araC/xylS-type domain-containing protein</fullName>
    </recommendedName>
</protein>
<dbReference type="InterPro" id="IPR014710">
    <property type="entry name" value="RmlC-like_jellyroll"/>
</dbReference>
<dbReference type="GO" id="GO:0043565">
    <property type="term" value="F:sequence-specific DNA binding"/>
    <property type="evidence" value="ECO:0007669"/>
    <property type="project" value="InterPro"/>
</dbReference>
<dbReference type="InterPro" id="IPR018060">
    <property type="entry name" value="HTH_AraC"/>
</dbReference>
<comment type="caution">
    <text evidence="5">The sequence shown here is derived from an EMBL/GenBank/DDBJ whole genome shotgun (WGS) entry which is preliminary data.</text>
</comment>
<proteinExistence type="predicted"/>
<dbReference type="EMBL" id="MJEH01000009">
    <property type="protein sequence ID" value="OEH93743.1"/>
    <property type="molecule type" value="Genomic_DNA"/>
</dbReference>
<dbReference type="InterPro" id="IPR009057">
    <property type="entry name" value="Homeodomain-like_sf"/>
</dbReference>
<feature type="domain" description="HTH araC/xylS-type" evidence="4">
    <location>
        <begin position="172"/>
        <end position="269"/>
    </location>
</feature>
<dbReference type="Gene3D" id="2.60.120.10">
    <property type="entry name" value="Jelly Rolls"/>
    <property type="match status" value="1"/>
</dbReference>
<dbReference type="InterPro" id="IPR037923">
    <property type="entry name" value="HTH-like"/>
</dbReference>
<dbReference type="InterPro" id="IPR020449">
    <property type="entry name" value="Tscrpt_reg_AraC-type_HTH"/>
</dbReference>
<keyword evidence="3" id="KW-0804">Transcription</keyword>
<reference evidence="5 6" key="1">
    <citation type="submission" date="2016-08" db="EMBL/GenBank/DDBJ databases">
        <title>Genome of Bacillus solimangrovi GH2-4.</title>
        <authorList>
            <person name="Lim S."/>
            <person name="Kim B.-C."/>
        </authorList>
    </citation>
    <scope>NUCLEOTIDE SEQUENCE [LARGE SCALE GENOMIC DNA]</scope>
    <source>
        <strain evidence="5 6">GH2-4</strain>
    </source>
</reference>
<dbReference type="SUPFAM" id="SSF46689">
    <property type="entry name" value="Homeodomain-like"/>
    <property type="match status" value="2"/>
</dbReference>
<dbReference type="PROSITE" id="PS01124">
    <property type="entry name" value="HTH_ARAC_FAMILY_2"/>
    <property type="match status" value="1"/>
</dbReference>
<organism evidence="5 6">
    <name type="scientific">Bacillus solimangrovi</name>
    <dbReference type="NCBI Taxonomy" id="1305675"/>
    <lineage>
        <taxon>Bacteria</taxon>
        <taxon>Bacillati</taxon>
        <taxon>Bacillota</taxon>
        <taxon>Bacilli</taxon>
        <taxon>Bacillales</taxon>
        <taxon>Bacillaceae</taxon>
        <taxon>Bacillus</taxon>
    </lineage>
</organism>
<dbReference type="Pfam" id="PF07883">
    <property type="entry name" value="Cupin_2"/>
    <property type="match status" value="1"/>
</dbReference>
<keyword evidence="1" id="KW-0805">Transcription regulation</keyword>